<evidence type="ECO:0000256" key="4">
    <source>
        <dbReference type="ARBA" id="ARBA00022723"/>
    </source>
</evidence>
<accession>A0A0X8FC67</accession>
<keyword evidence="3" id="KW-0645">Protease</keyword>
<organism evidence="9 11">
    <name type="scientific">Aerococcus sanguinicola</name>
    <dbReference type="NCBI Taxonomy" id="119206"/>
    <lineage>
        <taxon>Bacteria</taxon>
        <taxon>Bacillati</taxon>
        <taxon>Bacillota</taxon>
        <taxon>Bacilli</taxon>
        <taxon>Lactobacillales</taxon>
        <taxon>Aerococcaceae</taxon>
        <taxon>Aerococcus</taxon>
    </lineage>
</organism>
<dbReference type="Gene3D" id="3.40.630.10">
    <property type="entry name" value="Zn peptidases"/>
    <property type="match status" value="1"/>
</dbReference>
<reference evidence="10 12" key="3">
    <citation type="submission" date="2017-12" db="EMBL/GenBank/DDBJ databases">
        <title>Phylogenetic diversity of female urinary microbiome.</title>
        <authorList>
            <person name="Thomas-White K."/>
            <person name="Wolfe A.J."/>
        </authorList>
    </citation>
    <scope>NUCLEOTIDE SEQUENCE [LARGE SCALE GENOMIC DNA]</scope>
    <source>
        <strain evidence="10 12">UMB0139</strain>
    </source>
</reference>
<dbReference type="Proteomes" id="UP000069912">
    <property type="component" value="Chromosome"/>
</dbReference>
<sequence>MTIHWTQEAQKRYEAYYEDLFTLLKVDSVRDDSQASAEAPVGPGPKKALETFLSMAERDGFQTANIDNIAGRVEFGEGDEILGILAHVDVVPVDKYWETDPFDPVIKDGKLYARGASDDKGPLMAAYYALKIIKDLELPVSKRVHFIVGTDEESDWKCMDRYFESEVKPDFGFSPDAEFPIINGEKGQYTSHLTFSPFQGDLVSFEGGQRENMVPAEAQARLANKDLDQVQAAVADFQKAHPAASLTVEATDQGQVLVACEGKAAHAMDPSQGENAATYLALFLQGLSDDLAKNSFISFTADRLHEDFYGEKLGLAHHDDVMGDLTLNPGVFAVEGDQVKVTLNMRVPQGISYEEIGSRLDELGQDYAFSREDGKSNKAPHYVPADDPLVTTLLDVYEKYTGEVGQEKVIGGGTYGRLFERGVAFGALFPDSPDTMHQANEFARLKDLEKAMAIYAEAIYRLIK</sequence>
<keyword evidence="5" id="KW-0378">Hydrolase</keyword>
<dbReference type="InterPro" id="IPR010964">
    <property type="entry name" value="M20A_pepV-rel"/>
</dbReference>
<dbReference type="Proteomes" id="UP000234239">
    <property type="component" value="Unassembled WGS sequence"/>
</dbReference>
<dbReference type="Gene3D" id="3.30.70.360">
    <property type="match status" value="2"/>
</dbReference>
<evidence type="ECO:0000256" key="7">
    <source>
        <dbReference type="ARBA" id="ARBA00022997"/>
    </source>
</evidence>
<dbReference type="InterPro" id="IPR002933">
    <property type="entry name" value="Peptidase_M20"/>
</dbReference>
<dbReference type="InterPro" id="IPR050072">
    <property type="entry name" value="Peptidase_M20A"/>
</dbReference>
<dbReference type="PANTHER" id="PTHR43808:SF31">
    <property type="entry name" value="N-ACETYL-L-CITRULLINE DEACETYLASE"/>
    <property type="match status" value="1"/>
</dbReference>
<dbReference type="OrthoDB" id="9761532at2"/>
<keyword evidence="11" id="KW-1185">Reference proteome</keyword>
<dbReference type="Pfam" id="PF01546">
    <property type="entry name" value="Peptidase_M20"/>
    <property type="match status" value="1"/>
</dbReference>
<dbReference type="NCBIfam" id="TIGR01887">
    <property type="entry name" value="dipeptidaselike"/>
    <property type="match status" value="1"/>
</dbReference>
<keyword evidence="6" id="KW-0862">Zinc</keyword>
<keyword evidence="4" id="KW-0479">Metal-binding</keyword>
<dbReference type="KEGG" id="asan:AWM72_07575"/>
<dbReference type="InterPro" id="IPR001261">
    <property type="entry name" value="ArgE/DapE_CS"/>
</dbReference>
<gene>
    <name evidence="9" type="ORF">AWM72_07575</name>
    <name evidence="10" type="ORF">CYJ28_02175</name>
</gene>
<evidence type="ECO:0000256" key="6">
    <source>
        <dbReference type="ARBA" id="ARBA00022833"/>
    </source>
</evidence>
<evidence type="ECO:0000256" key="5">
    <source>
        <dbReference type="ARBA" id="ARBA00022801"/>
    </source>
</evidence>
<name>A0A0X8FC67_9LACT</name>
<dbReference type="EMBL" id="CP014160">
    <property type="protein sequence ID" value="AMB94622.1"/>
    <property type="molecule type" value="Genomic_DNA"/>
</dbReference>
<dbReference type="NCBIfam" id="NF005591">
    <property type="entry name" value="PRK07318.1"/>
    <property type="match status" value="1"/>
</dbReference>
<dbReference type="GO" id="GO:0016805">
    <property type="term" value="F:dipeptidase activity"/>
    <property type="evidence" value="ECO:0007669"/>
    <property type="project" value="UniProtKB-KW"/>
</dbReference>
<dbReference type="PANTHER" id="PTHR43808">
    <property type="entry name" value="ACETYLORNITHINE DEACETYLASE"/>
    <property type="match status" value="1"/>
</dbReference>
<dbReference type="GO" id="GO:0008270">
    <property type="term" value="F:zinc ion binding"/>
    <property type="evidence" value="ECO:0007669"/>
    <property type="project" value="InterPro"/>
</dbReference>
<evidence type="ECO:0000256" key="3">
    <source>
        <dbReference type="ARBA" id="ARBA00022670"/>
    </source>
</evidence>
<proteinExistence type="inferred from homology"/>
<dbReference type="CDD" id="cd03888">
    <property type="entry name" value="M20_PepV"/>
    <property type="match status" value="1"/>
</dbReference>
<comment type="cofactor">
    <cofactor evidence="1">
        <name>Zn(2+)</name>
        <dbReference type="ChEBI" id="CHEBI:29105"/>
    </cofactor>
</comment>
<reference evidence="9 11" key="1">
    <citation type="journal article" date="2016" name="Genome Announc.">
        <title>Complete Genome Sequences of Aerococcus christensenii CCUG 28831T, Aerococcus sanguinicola CCUG 43001T, Aerococcus urinae CCUG 36881T, Aerococcus urinaeequi CCUG 28094T, Aerococcus urinaehominis CCUG 42038 BT, and Aerococcus viridans CCUG 4311T.</title>
        <authorList>
            <person name="Carkaci D."/>
            <person name="Dargis R."/>
            <person name="Nielsen X.C."/>
            <person name="Skovgaard O."/>
            <person name="Fuursted K."/>
            <person name="Christensen J.J."/>
        </authorList>
    </citation>
    <scope>NUCLEOTIDE SEQUENCE [LARGE SCALE GENOMIC DNA]</scope>
    <source>
        <strain evidence="9 11">CCUG43001</strain>
    </source>
</reference>
<evidence type="ECO:0000256" key="1">
    <source>
        <dbReference type="ARBA" id="ARBA00001947"/>
    </source>
</evidence>
<protein>
    <submittedName>
        <fullName evidence="9">Dipeptidase PepV</fullName>
    </submittedName>
</protein>
<evidence type="ECO:0000256" key="2">
    <source>
        <dbReference type="ARBA" id="ARBA00006247"/>
    </source>
</evidence>
<dbReference type="EMBL" id="PKGY01000001">
    <property type="protein sequence ID" value="PKZ23380.1"/>
    <property type="molecule type" value="Genomic_DNA"/>
</dbReference>
<evidence type="ECO:0000313" key="9">
    <source>
        <dbReference type="EMBL" id="AMB94622.1"/>
    </source>
</evidence>
<evidence type="ECO:0000313" key="12">
    <source>
        <dbReference type="Proteomes" id="UP000234239"/>
    </source>
</evidence>
<dbReference type="GO" id="GO:0008777">
    <property type="term" value="F:acetylornithine deacetylase activity"/>
    <property type="evidence" value="ECO:0007669"/>
    <property type="project" value="TreeGrafter"/>
</dbReference>
<evidence type="ECO:0000313" key="10">
    <source>
        <dbReference type="EMBL" id="PKZ23380.1"/>
    </source>
</evidence>
<keyword evidence="8" id="KW-0482">Metalloprotease</keyword>
<dbReference type="GO" id="GO:0008237">
    <property type="term" value="F:metallopeptidase activity"/>
    <property type="evidence" value="ECO:0007669"/>
    <property type="project" value="UniProtKB-KW"/>
</dbReference>
<dbReference type="SUPFAM" id="SSF55031">
    <property type="entry name" value="Bacterial exopeptidase dimerisation domain"/>
    <property type="match status" value="1"/>
</dbReference>
<reference evidence="11" key="2">
    <citation type="submission" date="2016-01" db="EMBL/GenBank/DDBJ databases">
        <title>Six Aerococcus type strain genome sequencing and assembly using PacBio and Illumina Hiseq.</title>
        <authorList>
            <person name="Carkaci D."/>
            <person name="Dargis R."/>
            <person name="Nielsen X.C."/>
            <person name="Skovgaard O."/>
            <person name="Fuursted K."/>
            <person name="Christensen J.J."/>
        </authorList>
    </citation>
    <scope>NUCLEOTIDE SEQUENCE [LARGE SCALE GENOMIC DNA]</scope>
    <source>
        <strain evidence="11">CCUG43001</strain>
    </source>
</reference>
<dbReference type="InterPro" id="IPR036264">
    <property type="entry name" value="Bact_exopeptidase_dim_dom"/>
</dbReference>
<dbReference type="GO" id="GO:0006508">
    <property type="term" value="P:proteolysis"/>
    <property type="evidence" value="ECO:0007669"/>
    <property type="project" value="UniProtKB-KW"/>
</dbReference>
<dbReference type="PROSITE" id="PS00758">
    <property type="entry name" value="ARGE_DAPE_CPG2_1"/>
    <property type="match status" value="1"/>
</dbReference>
<dbReference type="AlphaFoldDB" id="A0A0X8FC67"/>
<comment type="similarity">
    <text evidence="2">Belongs to the peptidase M20A family.</text>
</comment>
<dbReference type="SUPFAM" id="SSF53187">
    <property type="entry name" value="Zn-dependent exopeptidases"/>
    <property type="match status" value="1"/>
</dbReference>
<keyword evidence="7" id="KW-0224">Dipeptidase</keyword>
<dbReference type="GO" id="GO:0006526">
    <property type="term" value="P:L-arginine biosynthetic process"/>
    <property type="evidence" value="ECO:0007669"/>
    <property type="project" value="TreeGrafter"/>
</dbReference>
<dbReference type="PROSITE" id="PS00759">
    <property type="entry name" value="ARGE_DAPE_CPG2_2"/>
    <property type="match status" value="1"/>
</dbReference>
<evidence type="ECO:0000256" key="8">
    <source>
        <dbReference type="ARBA" id="ARBA00023049"/>
    </source>
</evidence>
<dbReference type="GeneID" id="92903924"/>
<dbReference type="RefSeq" id="WP_067975721.1">
    <property type="nucleotide sequence ID" value="NZ_CAJHKM010000002.1"/>
</dbReference>
<evidence type="ECO:0000313" key="11">
    <source>
        <dbReference type="Proteomes" id="UP000069912"/>
    </source>
</evidence>